<reference evidence="10 11" key="1">
    <citation type="submission" date="2019-07" db="EMBL/GenBank/DDBJ databases">
        <title>Genomic Encyclopedia of Type Strains, Phase I: the one thousand microbial genomes (KMG-I) project.</title>
        <authorList>
            <person name="Kyrpides N."/>
        </authorList>
    </citation>
    <scope>NUCLEOTIDE SEQUENCE [LARGE SCALE GENOMIC DNA]</scope>
    <source>
        <strain evidence="10 11">DSM 13558</strain>
    </source>
</reference>
<evidence type="ECO:0000256" key="6">
    <source>
        <dbReference type="ARBA" id="ARBA00022840"/>
    </source>
</evidence>
<dbReference type="NCBIfam" id="TIGR02432">
    <property type="entry name" value="lysidine_TilS_N"/>
    <property type="match status" value="1"/>
</dbReference>
<evidence type="ECO:0000256" key="5">
    <source>
        <dbReference type="ARBA" id="ARBA00022741"/>
    </source>
</evidence>
<dbReference type="GO" id="GO:0005737">
    <property type="term" value="C:cytoplasm"/>
    <property type="evidence" value="ECO:0007669"/>
    <property type="project" value="UniProtKB-SubCell"/>
</dbReference>
<feature type="binding site" evidence="8">
    <location>
        <begin position="26"/>
        <end position="31"/>
    </location>
    <ligand>
        <name>ATP</name>
        <dbReference type="ChEBI" id="CHEBI:30616"/>
    </ligand>
</feature>
<dbReference type="InterPro" id="IPR012094">
    <property type="entry name" value="tRNA_Ile_lys_synt"/>
</dbReference>
<dbReference type="GO" id="GO:0006400">
    <property type="term" value="P:tRNA modification"/>
    <property type="evidence" value="ECO:0007669"/>
    <property type="project" value="UniProtKB-UniRule"/>
</dbReference>
<dbReference type="EC" id="6.3.4.19" evidence="8"/>
<comment type="similarity">
    <text evidence="8">Belongs to the tRNA(Ile)-lysidine synthase family.</text>
</comment>
<dbReference type="NCBIfam" id="TIGR02433">
    <property type="entry name" value="lysidine_TilS_C"/>
    <property type="match status" value="1"/>
</dbReference>
<dbReference type="RefSeq" id="WP_145083947.1">
    <property type="nucleotide sequence ID" value="NZ_VLKH01000006.1"/>
</dbReference>
<dbReference type="AlphaFoldDB" id="A0A562J8H8"/>
<dbReference type="Pfam" id="PF01171">
    <property type="entry name" value="ATP_bind_3"/>
    <property type="match status" value="1"/>
</dbReference>
<dbReference type="GO" id="GO:0032267">
    <property type="term" value="F:tRNA(Ile)-lysidine synthase activity"/>
    <property type="evidence" value="ECO:0007669"/>
    <property type="project" value="UniProtKB-EC"/>
</dbReference>
<evidence type="ECO:0000313" key="11">
    <source>
        <dbReference type="Proteomes" id="UP000315343"/>
    </source>
</evidence>
<dbReference type="PANTHER" id="PTHR43033:SF1">
    <property type="entry name" value="TRNA(ILE)-LYSIDINE SYNTHASE-RELATED"/>
    <property type="match status" value="1"/>
</dbReference>
<comment type="function">
    <text evidence="8">Ligates lysine onto the cytidine present at position 34 of the AUA codon-specific tRNA(Ile) that contains the anticodon CAU, in an ATP-dependent manner. Cytidine is converted to lysidine, thus changing the amino acid specificity of the tRNA from methionine to isoleucine.</text>
</comment>
<dbReference type="Gene3D" id="1.20.59.20">
    <property type="match status" value="1"/>
</dbReference>
<dbReference type="GO" id="GO:0005524">
    <property type="term" value="F:ATP binding"/>
    <property type="evidence" value="ECO:0007669"/>
    <property type="project" value="UniProtKB-UniRule"/>
</dbReference>
<comment type="caution">
    <text evidence="10">The sequence shown here is derived from an EMBL/GenBank/DDBJ whole genome shotgun (WGS) entry which is preliminary data.</text>
</comment>
<dbReference type="SUPFAM" id="SSF56037">
    <property type="entry name" value="PheT/TilS domain"/>
    <property type="match status" value="1"/>
</dbReference>
<sequence length="461" mass="53087">MYNLVKENIIQKQLIKAGDNVLIGLSGGPDSVFLFHNLRKLKESLSFNLYASHINHMYRGKDAQHDEDFVRSLCEDYGVKLFVKRKNATDYAKELKVTEEEAGRILRYNFFRENLSEVGGGIIAVAHNLNDQAETVLQRILRGTGIDGLCAMSFVKDDLIRPMLNVQRSEIEKYLRENNFEFCIDITNTQAIYGRNKIRLNLIPYLEENFNPNIQNSLYRLSETMERDKKIIDKYVEIKFCEALVHADKNKIVLNLQKLKDMDEGEAGRVIRKSIEQLKGNTVNVEMKHIDYAIDFIKTGSTGKKINLSEGFTIEISYDNFIVNKIVENIPEFKYAIELDKPLFIKETGKTVLCSVKDISEVDIRESQSINLDFDHIKGNLTVRNRRTGDTIVPCGNTWNKKIKDIFIDLKIPAEERDSKLIIADDENILWLEDFRIHNSYKVSSSTKKILNITIGRSTNE</sequence>
<evidence type="ECO:0000256" key="1">
    <source>
        <dbReference type="ARBA" id="ARBA00004496"/>
    </source>
</evidence>
<dbReference type="SUPFAM" id="SSF52402">
    <property type="entry name" value="Adenine nucleotide alpha hydrolases-like"/>
    <property type="match status" value="1"/>
</dbReference>
<evidence type="ECO:0000256" key="8">
    <source>
        <dbReference type="HAMAP-Rule" id="MF_01161"/>
    </source>
</evidence>
<dbReference type="HAMAP" id="MF_01161">
    <property type="entry name" value="tRNA_Ile_lys_synt"/>
    <property type="match status" value="1"/>
</dbReference>
<feature type="domain" description="Lysidine-tRNA(Ile) synthetase C-terminal" evidence="9">
    <location>
        <begin position="381"/>
        <end position="453"/>
    </location>
</feature>
<dbReference type="InterPro" id="IPR011063">
    <property type="entry name" value="TilS/TtcA_N"/>
</dbReference>
<dbReference type="PANTHER" id="PTHR43033">
    <property type="entry name" value="TRNA(ILE)-LYSIDINE SYNTHASE-RELATED"/>
    <property type="match status" value="1"/>
</dbReference>
<keyword evidence="5 8" id="KW-0547">Nucleotide-binding</keyword>
<evidence type="ECO:0000256" key="4">
    <source>
        <dbReference type="ARBA" id="ARBA00022694"/>
    </source>
</evidence>
<dbReference type="InterPro" id="IPR012795">
    <property type="entry name" value="tRNA_Ile_lys_synt_N"/>
</dbReference>
<evidence type="ECO:0000313" key="10">
    <source>
        <dbReference type="EMBL" id="TWH79467.1"/>
    </source>
</evidence>
<keyword evidence="11" id="KW-1185">Reference proteome</keyword>
<name>A0A562J8H8_9FIRM</name>
<comment type="catalytic activity">
    <reaction evidence="7 8">
        <text>cytidine(34) in tRNA(Ile2) + L-lysine + ATP = lysidine(34) in tRNA(Ile2) + AMP + diphosphate + H(+)</text>
        <dbReference type="Rhea" id="RHEA:43744"/>
        <dbReference type="Rhea" id="RHEA-COMP:10625"/>
        <dbReference type="Rhea" id="RHEA-COMP:10670"/>
        <dbReference type="ChEBI" id="CHEBI:15378"/>
        <dbReference type="ChEBI" id="CHEBI:30616"/>
        <dbReference type="ChEBI" id="CHEBI:32551"/>
        <dbReference type="ChEBI" id="CHEBI:33019"/>
        <dbReference type="ChEBI" id="CHEBI:82748"/>
        <dbReference type="ChEBI" id="CHEBI:83665"/>
        <dbReference type="ChEBI" id="CHEBI:456215"/>
        <dbReference type="EC" id="6.3.4.19"/>
    </reaction>
</comment>
<keyword evidence="3 8" id="KW-0436">Ligase</keyword>
<evidence type="ECO:0000256" key="3">
    <source>
        <dbReference type="ARBA" id="ARBA00022598"/>
    </source>
</evidence>
<keyword evidence="4 8" id="KW-0819">tRNA processing</keyword>
<dbReference type="InterPro" id="IPR020825">
    <property type="entry name" value="Phe-tRNA_synthase-like_B3/B4"/>
</dbReference>
<dbReference type="SUPFAM" id="SSF82829">
    <property type="entry name" value="MesJ substrate recognition domain-like"/>
    <property type="match status" value="1"/>
</dbReference>
<protein>
    <recommendedName>
        <fullName evidence="8">tRNA(Ile)-lysidine synthase</fullName>
        <ecNumber evidence="8">6.3.4.19</ecNumber>
    </recommendedName>
    <alternativeName>
        <fullName evidence="8">tRNA(Ile)-2-lysyl-cytidine synthase</fullName>
    </alternativeName>
    <alternativeName>
        <fullName evidence="8">tRNA(Ile)-lysidine synthetase</fullName>
    </alternativeName>
</protein>
<dbReference type="InterPro" id="IPR012796">
    <property type="entry name" value="Lysidine-tRNA-synth_C"/>
</dbReference>
<gene>
    <name evidence="8" type="primary">tilS</name>
    <name evidence="10" type="ORF">LY60_02448</name>
</gene>
<dbReference type="SMART" id="SM00977">
    <property type="entry name" value="TilS_C"/>
    <property type="match status" value="1"/>
</dbReference>
<keyword evidence="2 8" id="KW-0963">Cytoplasm</keyword>
<dbReference type="Gene3D" id="3.50.40.10">
    <property type="entry name" value="Phenylalanyl-trna Synthetase, Chain B, domain 3"/>
    <property type="match status" value="1"/>
</dbReference>
<dbReference type="InterPro" id="IPR014729">
    <property type="entry name" value="Rossmann-like_a/b/a_fold"/>
</dbReference>
<dbReference type="Gene3D" id="3.40.50.620">
    <property type="entry name" value="HUPs"/>
    <property type="match status" value="1"/>
</dbReference>
<dbReference type="CDD" id="cd01992">
    <property type="entry name" value="TilS_N"/>
    <property type="match status" value="1"/>
</dbReference>
<dbReference type="OrthoDB" id="9807403at2"/>
<comment type="subcellular location">
    <subcellularLocation>
        <location evidence="1 8">Cytoplasm</location>
    </subcellularLocation>
</comment>
<accession>A0A562J8H8</accession>
<comment type="domain">
    <text evidence="8">The N-terminal region contains the highly conserved SGGXDS motif, predicted to be a P-loop motif involved in ATP binding.</text>
</comment>
<evidence type="ECO:0000259" key="9">
    <source>
        <dbReference type="SMART" id="SM00977"/>
    </source>
</evidence>
<keyword evidence="6 8" id="KW-0067">ATP-binding</keyword>
<dbReference type="Proteomes" id="UP000315343">
    <property type="component" value="Unassembled WGS sequence"/>
</dbReference>
<organism evidence="10 11">
    <name type="scientific">Sedimentibacter saalensis</name>
    <dbReference type="NCBI Taxonomy" id="130788"/>
    <lineage>
        <taxon>Bacteria</taxon>
        <taxon>Bacillati</taxon>
        <taxon>Bacillota</taxon>
        <taxon>Tissierellia</taxon>
        <taxon>Sedimentibacter</taxon>
    </lineage>
</organism>
<evidence type="ECO:0000256" key="7">
    <source>
        <dbReference type="ARBA" id="ARBA00048539"/>
    </source>
</evidence>
<dbReference type="Pfam" id="PF11734">
    <property type="entry name" value="TilS_C"/>
    <property type="match status" value="1"/>
</dbReference>
<dbReference type="EMBL" id="VLKH01000006">
    <property type="protein sequence ID" value="TWH79467.1"/>
    <property type="molecule type" value="Genomic_DNA"/>
</dbReference>
<proteinExistence type="inferred from homology"/>
<evidence type="ECO:0000256" key="2">
    <source>
        <dbReference type="ARBA" id="ARBA00022490"/>
    </source>
</evidence>